<gene>
    <name evidence="1" type="ORF">VITISV_042712</name>
</gene>
<accession>A5AJV3</accession>
<proteinExistence type="predicted"/>
<sequence length="97" mass="10964">MRYPAPQGYPDQLHPDFPGWKELCRKGDRLRVKGVGTPLLDDTERARLSESSPSGFPKRTCSVLPYPDSFREKHTTLMNITPGRCIPYPDVLFGSLT</sequence>
<reference evidence="1" key="1">
    <citation type="journal article" date="2007" name="PLoS ONE">
        <title>The first genome sequence of an elite grapevine cultivar (Pinot noir Vitis vinifera L.): coping with a highly heterozygous genome.</title>
        <authorList>
            <person name="Velasco R."/>
            <person name="Zharkikh A."/>
            <person name="Troggio M."/>
            <person name="Cartwright D.A."/>
            <person name="Cestaro A."/>
            <person name="Pruss D."/>
            <person name="Pindo M."/>
            <person name="FitzGerald L.M."/>
            <person name="Vezzulli S."/>
            <person name="Reid J."/>
            <person name="Malacarne G."/>
            <person name="Iliev D."/>
            <person name="Coppola G."/>
            <person name="Wardell B."/>
            <person name="Micheletti D."/>
            <person name="Macalma T."/>
            <person name="Facci M."/>
            <person name="Mitchell J.T."/>
            <person name="Perazzolli M."/>
            <person name="Eldredge G."/>
            <person name="Gatto P."/>
            <person name="Oyzerski R."/>
            <person name="Moretto M."/>
            <person name="Gutin N."/>
            <person name="Stefanini M."/>
            <person name="Chen Y."/>
            <person name="Segala C."/>
            <person name="Davenport C."/>
            <person name="Dematte L."/>
            <person name="Mraz A."/>
            <person name="Battilana J."/>
            <person name="Stormo K."/>
            <person name="Costa F."/>
            <person name="Tao Q."/>
            <person name="Si-Ammour A."/>
            <person name="Harkins T."/>
            <person name="Lackey A."/>
            <person name="Perbost C."/>
            <person name="Taillon B."/>
            <person name="Stella A."/>
            <person name="Solovyev V."/>
            <person name="Fawcett J.A."/>
            <person name="Sterck L."/>
            <person name="Vandepoele K."/>
            <person name="Grando S.M."/>
            <person name="Toppo S."/>
            <person name="Moser C."/>
            <person name="Lanchbury J."/>
            <person name="Bogden R."/>
            <person name="Skolnick M."/>
            <person name="Sgaramella V."/>
            <person name="Bhatnagar S.K."/>
            <person name="Fontana P."/>
            <person name="Gutin A."/>
            <person name="Van de Peer Y."/>
            <person name="Salamini F."/>
            <person name="Viola R."/>
        </authorList>
    </citation>
    <scope>NUCLEOTIDE SEQUENCE</scope>
</reference>
<dbReference type="AlphaFoldDB" id="A5AJV3"/>
<organism evidence="1">
    <name type="scientific">Vitis vinifera</name>
    <name type="common">Grape</name>
    <dbReference type="NCBI Taxonomy" id="29760"/>
    <lineage>
        <taxon>Eukaryota</taxon>
        <taxon>Viridiplantae</taxon>
        <taxon>Streptophyta</taxon>
        <taxon>Embryophyta</taxon>
        <taxon>Tracheophyta</taxon>
        <taxon>Spermatophyta</taxon>
        <taxon>Magnoliopsida</taxon>
        <taxon>eudicotyledons</taxon>
        <taxon>Gunneridae</taxon>
        <taxon>Pentapetalae</taxon>
        <taxon>rosids</taxon>
        <taxon>Vitales</taxon>
        <taxon>Vitaceae</taxon>
        <taxon>Viteae</taxon>
        <taxon>Vitis</taxon>
    </lineage>
</organism>
<evidence type="ECO:0000313" key="1">
    <source>
        <dbReference type="EMBL" id="CAN73474.1"/>
    </source>
</evidence>
<protein>
    <submittedName>
        <fullName evidence="1">Uncharacterized protein</fullName>
    </submittedName>
</protein>
<name>A5AJV3_VITVI</name>
<dbReference type="EMBL" id="AM428413">
    <property type="protein sequence ID" value="CAN73474.1"/>
    <property type="molecule type" value="Genomic_DNA"/>
</dbReference>